<dbReference type="InterPro" id="IPR003710">
    <property type="entry name" value="ApbA"/>
</dbReference>
<keyword evidence="13" id="KW-1185">Reference proteome</keyword>
<evidence type="ECO:0000313" key="13">
    <source>
        <dbReference type="Proteomes" id="UP000198858"/>
    </source>
</evidence>
<proteinExistence type="inferred from homology"/>
<accession>A0A1H1NJX9</accession>
<keyword evidence="6" id="KW-0521">NADP</keyword>
<dbReference type="AlphaFoldDB" id="A0A1H1NJX9"/>
<dbReference type="FunFam" id="3.40.50.720:FF:000307">
    <property type="entry name" value="2-dehydropantoate 2-reductase"/>
    <property type="match status" value="1"/>
</dbReference>
<dbReference type="Gene3D" id="1.10.1040.10">
    <property type="entry name" value="N-(1-d-carboxylethyl)-l-norvaline Dehydrogenase, domain 2"/>
    <property type="match status" value="1"/>
</dbReference>
<reference evidence="12 13" key="1">
    <citation type="submission" date="2016-10" db="EMBL/GenBank/DDBJ databases">
        <authorList>
            <person name="Varghese N."/>
            <person name="Submissions S."/>
        </authorList>
    </citation>
    <scope>NUCLEOTIDE SEQUENCE [LARGE SCALE GENOMIC DNA]</scope>
    <source>
        <strain evidence="12 13">Mar_2010_102</strain>
    </source>
</reference>
<comment type="catalytic activity">
    <reaction evidence="9">
        <text>(R)-pantoate + NADP(+) = 2-dehydropantoate + NADPH + H(+)</text>
        <dbReference type="Rhea" id="RHEA:16233"/>
        <dbReference type="ChEBI" id="CHEBI:11561"/>
        <dbReference type="ChEBI" id="CHEBI:15378"/>
        <dbReference type="ChEBI" id="CHEBI:15980"/>
        <dbReference type="ChEBI" id="CHEBI:57783"/>
        <dbReference type="ChEBI" id="CHEBI:58349"/>
        <dbReference type="EC" id="1.1.1.169"/>
    </reaction>
</comment>
<dbReference type="PANTHER" id="PTHR21708">
    <property type="entry name" value="PROBABLE 2-DEHYDROPANTOATE 2-REDUCTASE"/>
    <property type="match status" value="1"/>
</dbReference>
<dbReference type="InterPro" id="IPR051402">
    <property type="entry name" value="KPR-Related"/>
</dbReference>
<comment type="function">
    <text evidence="1">Catalyzes the NADPH-dependent reduction of ketopantoate into pantoic acid.</text>
</comment>
<evidence type="ECO:0000259" key="11">
    <source>
        <dbReference type="Pfam" id="PF08546"/>
    </source>
</evidence>
<evidence type="ECO:0000256" key="3">
    <source>
        <dbReference type="ARBA" id="ARBA00007870"/>
    </source>
</evidence>
<dbReference type="EC" id="1.1.1.169" evidence="4"/>
<dbReference type="GO" id="GO:0008677">
    <property type="term" value="F:2-dehydropantoate 2-reductase activity"/>
    <property type="evidence" value="ECO:0007669"/>
    <property type="project" value="UniProtKB-EC"/>
</dbReference>
<dbReference type="InterPro" id="IPR008927">
    <property type="entry name" value="6-PGluconate_DH-like_C_sf"/>
</dbReference>
<dbReference type="EMBL" id="LT629745">
    <property type="protein sequence ID" value="SDR99304.1"/>
    <property type="molecule type" value="Genomic_DNA"/>
</dbReference>
<dbReference type="FunFam" id="1.10.1040.10:FF:000017">
    <property type="entry name" value="2-dehydropantoate 2-reductase"/>
    <property type="match status" value="1"/>
</dbReference>
<dbReference type="Proteomes" id="UP000198858">
    <property type="component" value="Chromosome I"/>
</dbReference>
<evidence type="ECO:0000256" key="8">
    <source>
        <dbReference type="ARBA" id="ARBA00032024"/>
    </source>
</evidence>
<gene>
    <name evidence="12" type="ORF">SAMN04488552_1755</name>
</gene>
<dbReference type="Pfam" id="PF02558">
    <property type="entry name" value="ApbA"/>
    <property type="match status" value="1"/>
</dbReference>
<dbReference type="NCBIfam" id="TIGR00745">
    <property type="entry name" value="apbA_panE"/>
    <property type="match status" value="1"/>
</dbReference>
<dbReference type="SUPFAM" id="SSF48179">
    <property type="entry name" value="6-phosphogluconate dehydrogenase C-terminal domain-like"/>
    <property type="match status" value="1"/>
</dbReference>
<keyword evidence="7" id="KW-0560">Oxidoreductase</keyword>
<evidence type="ECO:0000256" key="9">
    <source>
        <dbReference type="ARBA" id="ARBA00048793"/>
    </source>
</evidence>
<dbReference type="STRING" id="1250231.SAMN04488552_1755"/>
<evidence type="ECO:0000259" key="10">
    <source>
        <dbReference type="Pfam" id="PF02558"/>
    </source>
</evidence>
<dbReference type="InterPro" id="IPR013332">
    <property type="entry name" value="KPR_N"/>
</dbReference>
<evidence type="ECO:0000256" key="1">
    <source>
        <dbReference type="ARBA" id="ARBA00002919"/>
    </source>
</evidence>
<dbReference type="GO" id="GO:0005737">
    <property type="term" value="C:cytoplasm"/>
    <property type="evidence" value="ECO:0007669"/>
    <property type="project" value="TreeGrafter"/>
</dbReference>
<dbReference type="PANTHER" id="PTHR21708:SF26">
    <property type="entry name" value="2-DEHYDROPANTOATE 2-REDUCTASE"/>
    <property type="match status" value="1"/>
</dbReference>
<dbReference type="Pfam" id="PF08546">
    <property type="entry name" value="ApbA_C"/>
    <property type="match status" value="1"/>
</dbReference>
<feature type="domain" description="Ketopantoate reductase N-terminal" evidence="10">
    <location>
        <begin position="55"/>
        <end position="204"/>
    </location>
</feature>
<evidence type="ECO:0000256" key="4">
    <source>
        <dbReference type="ARBA" id="ARBA00013014"/>
    </source>
</evidence>
<feature type="domain" description="Ketopantoate reductase C-terminal" evidence="11">
    <location>
        <begin position="231"/>
        <end position="354"/>
    </location>
</feature>
<comment type="pathway">
    <text evidence="2">Cofactor biosynthesis; (R)-pantothenate biosynthesis; (R)-pantoate from 3-methyl-2-oxobutanoate: step 2/2.</text>
</comment>
<dbReference type="InterPro" id="IPR036291">
    <property type="entry name" value="NAD(P)-bd_dom_sf"/>
</dbReference>
<sequence>MSKHAFEEMHFGKLSATQGCHAELASASHLKILKQVQSDVRSKFPKFDKIRFMEILVYGVGGVGGYFGGRLAEAGHNVSMIARGEHLKAIQKNGLEVESIKGNFKVKPRVATSEVSEVPKPDLIILGIKSWQIPSVAEELKPIIGENTIVLPLQNGANNYEKLIEVLPEENVLAGLCFVVSFIEKPGKIKHAAYEPKIVFGENDNSRSDRVMKIHDILDEAGIENNIPESIQLEIWKKFLFICTISGIGGLTRAPIDKIRDSKFLYDMMRDSAREIIEVGKAKGIPLSEKHMEMVFEIINSQPEGTTASTQRDLMNGKPSELENFNGFIVKEGENLGIETPVNRYIYECLKPMETAARNSK</sequence>
<dbReference type="InterPro" id="IPR013328">
    <property type="entry name" value="6PGD_dom2"/>
</dbReference>
<evidence type="ECO:0000256" key="5">
    <source>
        <dbReference type="ARBA" id="ARBA00019465"/>
    </source>
</evidence>
<name>A0A1H1NJX9_9FLAO</name>
<evidence type="ECO:0000256" key="6">
    <source>
        <dbReference type="ARBA" id="ARBA00022857"/>
    </source>
</evidence>
<dbReference type="RefSeq" id="WP_341475788.1">
    <property type="nucleotide sequence ID" value="NZ_LT629745.1"/>
</dbReference>
<dbReference type="InterPro" id="IPR013752">
    <property type="entry name" value="KPA_reductase"/>
</dbReference>
<dbReference type="SUPFAM" id="SSF51735">
    <property type="entry name" value="NAD(P)-binding Rossmann-fold domains"/>
    <property type="match status" value="1"/>
</dbReference>
<evidence type="ECO:0000256" key="2">
    <source>
        <dbReference type="ARBA" id="ARBA00004994"/>
    </source>
</evidence>
<evidence type="ECO:0000256" key="7">
    <source>
        <dbReference type="ARBA" id="ARBA00023002"/>
    </source>
</evidence>
<protein>
    <recommendedName>
        <fullName evidence="5">2-dehydropantoate 2-reductase</fullName>
        <ecNumber evidence="4">1.1.1.169</ecNumber>
    </recommendedName>
    <alternativeName>
        <fullName evidence="8">Ketopantoate reductase</fullName>
    </alternativeName>
</protein>
<dbReference type="GO" id="GO:0015940">
    <property type="term" value="P:pantothenate biosynthetic process"/>
    <property type="evidence" value="ECO:0007669"/>
    <property type="project" value="InterPro"/>
</dbReference>
<dbReference type="Gene3D" id="3.40.50.720">
    <property type="entry name" value="NAD(P)-binding Rossmann-like Domain"/>
    <property type="match status" value="1"/>
</dbReference>
<organism evidence="12 13">
    <name type="scientific">Christiangramia echinicola</name>
    <dbReference type="NCBI Taxonomy" id="279359"/>
    <lineage>
        <taxon>Bacteria</taxon>
        <taxon>Pseudomonadati</taxon>
        <taxon>Bacteroidota</taxon>
        <taxon>Flavobacteriia</taxon>
        <taxon>Flavobacteriales</taxon>
        <taxon>Flavobacteriaceae</taxon>
        <taxon>Christiangramia</taxon>
    </lineage>
</organism>
<comment type="similarity">
    <text evidence="3">Belongs to the ketopantoate reductase family.</text>
</comment>
<evidence type="ECO:0000313" key="12">
    <source>
        <dbReference type="EMBL" id="SDR99304.1"/>
    </source>
</evidence>